<dbReference type="AlphaFoldDB" id="A0A9X2L6N5"/>
<feature type="transmembrane region" description="Helical" evidence="7">
    <location>
        <begin position="166"/>
        <end position="185"/>
    </location>
</feature>
<sequence>MPQRDLTEGKVSLHLARLGLPMVLGVAGVISVSIADTYFLGQLGTEELAAISFTFPIVLTVTSLGIGLGAGATSVLSRAIGSGAGSEAKRLATDSVVIAALLSALVCGAGFLLARPLFSLIGAEGEVLGMIVGYMRIWFVGAPFLILPIVLQGLIRANGDSVAPSLIMVGGAAVNVALDPLLIFGVGPIPSLGVEGAGWATLGARAVMMIAAFWVATRRDHLLTRALPSSSEFASSARKVLKVGVPAAGSNAINPVSISIVTAILATYDHQTVAAFGVASRIETFATIPMLALSSAIGPVTGQNWGKGERARSRRAVRDSFFFVVLCGLGLGGAFFFLGGPMAALFSDDTVVQNLARGYLAIVGLTLGGYGIVITASAALNSVDKAVTGLLVTMLRSFVLYVPLAYGASILWPSWVVFAGIALSNMSAGVVVWFWTFRAMRDRGRTGEAVLQAA</sequence>
<dbReference type="InterPro" id="IPR048279">
    <property type="entry name" value="MdtK-like"/>
</dbReference>
<dbReference type="RefSeq" id="WP_256617743.1">
    <property type="nucleotide sequence ID" value="NZ_JANIBC010000001.1"/>
</dbReference>
<feature type="transmembrane region" description="Helical" evidence="7">
    <location>
        <begin position="134"/>
        <end position="154"/>
    </location>
</feature>
<dbReference type="GO" id="GO:0015297">
    <property type="term" value="F:antiporter activity"/>
    <property type="evidence" value="ECO:0007669"/>
    <property type="project" value="InterPro"/>
</dbReference>
<dbReference type="Pfam" id="PF01554">
    <property type="entry name" value="MatE"/>
    <property type="match status" value="2"/>
</dbReference>
<keyword evidence="3" id="KW-1003">Cell membrane</keyword>
<evidence type="ECO:0000256" key="6">
    <source>
        <dbReference type="ARBA" id="ARBA00023136"/>
    </source>
</evidence>
<proteinExistence type="predicted"/>
<dbReference type="EMBL" id="JANIBC010000001">
    <property type="protein sequence ID" value="MCQ8183939.1"/>
    <property type="molecule type" value="Genomic_DNA"/>
</dbReference>
<feature type="transmembrane region" description="Helical" evidence="7">
    <location>
        <begin position="412"/>
        <end position="435"/>
    </location>
</feature>
<protein>
    <submittedName>
        <fullName evidence="8">MATE family efflux transporter</fullName>
    </submittedName>
</protein>
<dbReference type="InterPro" id="IPR002528">
    <property type="entry name" value="MATE_fam"/>
</dbReference>
<dbReference type="InterPro" id="IPR052031">
    <property type="entry name" value="Membrane_Transporter-Flippase"/>
</dbReference>
<feature type="transmembrane region" description="Helical" evidence="7">
    <location>
        <begin position="320"/>
        <end position="339"/>
    </location>
</feature>
<feature type="transmembrane region" description="Helical" evidence="7">
    <location>
        <begin position="197"/>
        <end position="216"/>
    </location>
</feature>
<dbReference type="GO" id="GO:0005886">
    <property type="term" value="C:plasma membrane"/>
    <property type="evidence" value="ECO:0007669"/>
    <property type="project" value="UniProtKB-SubCell"/>
</dbReference>
<dbReference type="PANTHER" id="PTHR43549">
    <property type="entry name" value="MULTIDRUG RESISTANCE PROTEIN YPNP-RELATED"/>
    <property type="match status" value="1"/>
</dbReference>
<dbReference type="PANTHER" id="PTHR43549:SF3">
    <property type="entry name" value="MULTIDRUG RESISTANCE PROTEIN YPNP-RELATED"/>
    <property type="match status" value="1"/>
</dbReference>
<feature type="transmembrane region" description="Helical" evidence="7">
    <location>
        <begin position="96"/>
        <end position="114"/>
    </location>
</feature>
<reference evidence="8" key="1">
    <citation type="submission" date="2022-07" db="EMBL/GenBank/DDBJ databases">
        <title>Parvularcula maris sp. nov., an algicidal bacterium isolated from seawater.</title>
        <authorList>
            <person name="Li F."/>
        </authorList>
    </citation>
    <scope>NUCLEOTIDE SEQUENCE</scope>
    <source>
        <strain evidence="8">BGMRC 0090</strain>
    </source>
</reference>
<feature type="transmembrane region" description="Helical" evidence="7">
    <location>
        <begin position="387"/>
        <end position="406"/>
    </location>
</feature>
<evidence type="ECO:0000256" key="3">
    <source>
        <dbReference type="ARBA" id="ARBA00022475"/>
    </source>
</evidence>
<feature type="transmembrane region" description="Helical" evidence="7">
    <location>
        <begin position="359"/>
        <end position="380"/>
    </location>
</feature>
<organism evidence="8 9">
    <name type="scientific">Parvularcula maris</name>
    <dbReference type="NCBI Taxonomy" id="2965077"/>
    <lineage>
        <taxon>Bacteria</taxon>
        <taxon>Pseudomonadati</taxon>
        <taxon>Pseudomonadota</taxon>
        <taxon>Alphaproteobacteria</taxon>
        <taxon>Parvularculales</taxon>
        <taxon>Parvularculaceae</taxon>
        <taxon>Parvularcula</taxon>
    </lineage>
</organism>
<dbReference type="Proteomes" id="UP001142610">
    <property type="component" value="Unassembled WGS sequence"/>
</dbReference>
<evidence type="ECO:0000256" key="7">
    <source>
        <dbReference type="SAM" id="Phobius"/>
    </source>
</evidence>
<keyword evidence="9" id="KW-1185">Reference proteome</keyword>
<feature type="transmembrane region" description="Helical" evidence="7">
    <location>
        <begin position="20"/>
        <end position="41"/>
    </location>
</feature>
<comment type="caution">
    <text evidence="8">The sequence shown here is derived from an EMBL/GenBank/DDBJ whole genome shotgun (WGS) entry which is preliminary data.</text>
</comment>
<evidence type="ECO:0000256" key="5">
    <source>
        <dbReference type="ARBA" id="ARBA00022989"/>
    </source>
</evidence>
<dbReference type="GO" id="GO:0042910">
    <property type="term" value="F:xenobiotic transmembrane transporter activity"/>
    <property type="evidence" value="ECO:0007669"/>
    <property type="project" value="InterPro"/>
</dbReference>
<name>A0A9X2L6N5_9PROT</name>
<dbReference type="NCBIfam" id="TIGR00797">
    <property type="entry name" value="matE"/>
    <property type="match status" value="1"/>
</dbReference>
<accession>A0A9X2L6N5</accession>
<keyword evidence="6 7" id="KW-0472">Membrane</keyword>
<evidence type="ECO:0000313" key="9">
    <source>
        <dbReference type="Proteomes" id="UP001142610"/>
    </source>
</evidence>
<keyword evidence="5 7" id="KW-1133">Transmembrane helix</keyword>
<evidence type="ECO:0000313" key="8">
    <source>
        <dbReference type="EMBL" id="MCQ8183939.1"/>
    </source>
</evidence>
<comment type="subcellular location">
    <subcellularLocation>
        <location evidence="1">Cell inner membrane</location>
        <topology evidence="1">Multi-pass membrane protein</topology>
    </subcellularLocation>
</comment>
<gene>
    <name evidence="8" type="ORF">NOG11_00915</name>
</gene>
<feature type="transmembrane region" description="Helical" evidence="7">
    <location>
        <begin position="53"/>
        <end position="76"/>
    </location>
</feature>
<keyword evidence="2" id="KW-0813">Transport</keyword>
<evidence type="ECO:0000256" key="4">
    <source>
        <dbReference type="ARBA" id="ARBA00022692"/>
    </source>
</evidence>
<keyword evidence="4 7" id="KW-0812">Transmembrane</keyword>
<dbReference type="PIRSF" id="PIRSF006603">
    <property type="entry name" value="DinF"/>
    <property type="match status" value="1"/>
</dbReference>
<evidence type="ECO:0000256" key="2">
    <source>
        <dbReference type="ARBA" id="ARBA00022448"/>
    </source>
</evidence>
<evidence type="ECO:0000256" key="1">
    <source>
        <dbReference type="ARBA" id="ARBA00004429"/>
    </source>
</evidence>